<dbReference type="PROSITE" id="PS51186">
    <property type="entry name" value="GNAT"/>
    <property type="match status" value="2"/>
</dbReference>
<dbReference type="Proteomes" id="UP000438182">
    <property type="component" value="Unassembled WGS sequence"/>
</dbReference>
<accession>A0A6I4P5A9</accession>
<keyword evidence="5" id="KW-1185">Reference proteome</keyword>
<dbReference type="CDD" id="cd04301">
    <property type="entry name" value="NAT_SF"/>
    <property type="match status" value="2"/>
</dbReference>
<evidence type="ECO:0000259" key="3">
    <source>
        <dbReference type="PROSITE" id="PS51186"/>
    </source>
</evidence>
<dbReference type="Pfam" id="PF00583">
    <property type="entry name" value="Acetyltransf_1"/>
    <property type="match status" value="2"/>
</dbReference>
<dbReference type="PANTHER" id="PTHR13947">
    <property type="entry name" value="GNAT FAMILY N-ACETYLTRANSFERASE"/>
    <property type="match status" value="1"/>
</dbReference>
<dbReference type="InterPro" id="IPR000182">
    <property type="entry name" value="GNAT_dom"/>
</dbReference>
<evidence type="ECO:0000256" key="2">
    <source>
        <dbReference type="SAM" id="MobiDB-lite"/>
    </source>
</evidence>
<feature type="domain" description="N-acetyltransferase" evidence="3">
    <location>
        <begin position="38"/>
        <end position="200"/>
    </location>
</feature>
<dbReference type="GO" id="GO:0008080">
    <property type="term" value="F:N-acetyltransferase activity"/>
    <property type="evidence" value="ECO:0007669"/>
    <property type="project" value="InterPro"/>
</dbReference>
<proteinExistence type="predicted"/>
<feature type="domain" description="N-acetyltransferase" evidence="3">
    <location>
        <begin position="205"/>
        <end position="363"/>
    </location>
</feature>
<dbReference type="EMBL" id="WSTA01000069">
    <property type="protein sequence ID" value="MWB99599.1"/>
    <property type="molecule type" value="Genomic_DNA"/>
</dbReference>
<organism evidence="4 5">
    <name type="scientific">Agromyces seonyuensis</name>
    <dbReference type="NCBI Taxonomy" id="2662446"/>
    <lineage>
        <taxon>Bacteria</taxon>
        <taxon>Bacillati</taxon>
        <taxon>Actinomycetota</taxon>
        <taxon>Actinomycetes</taxon>
        <taxon>Micrococcales</taxon>
        <taxon>Microbacteriaceae</taxon>
        <taxon>Agromyces</taxon>
    </lineage>
</organism>
<dbReference type="AlphaFoldDB" id="A0A6I4P5A9"/>
<dbReference type="InterPro" id="IPR050769">
    <property type="entry name" value="NAT_camello-type"/>
</dbReference>
<reference evidence="4 5" key="1">
    <citation type="submission" date="2019-12" db="EMBL/GenBank/DDBJ databases">
        <authorList>
            <person name="Kim Y.S."/>
        </authorList>
    </citation>
    <scope>NUCLEOTIDE SEQUENCE [LARGE SCALE GENOMIC DNA]</scope>
    <source>
        <strain evidence="4 5">MMS17-SY077</strain>
    </source>
</reference>
<gene>
    <name evidence="4" type="ORF">GB864_13695</name>
</gene>
<dbReference type="InterPro" id="IPR016181">
    <property type="entry name" value="Acyl_CoA_acyltransferase"/>
</dbReference>
<dbReference type="SUPFAM" id="SSF55729">
    <property type="entry name" value="Acyl-CoA N-acyltransferases (Nat)"/>
    <property type="match status" value="2"/>
</dbReference>
<evidence type="ECO:0000256" key="1">
    <source>
        <dbReference type="ARBA" id="ARBA00022679"/>
    </source>
</evidence>
<evidence type="ECO:0000313" key="4">
    <source>
        <dbReference type="EMBL" id="MWB99599.1"/>
    </source>
</evidence>
<dbReference type="Gene3D" id="3.40.630.30">
    <property type="match status" value="2"/>
</dbReference>
<dbReference type="PANTHER" id="PTHR13947:SF37">
    <property type="entry name" value="LD18367P"/>
    <property type="match status" value="1"/>
</dbReference>
<protein>
    <submittedName>
        <fullName evidence="4">GNAT family N-acetyltransferase</fullName>
    </submittedName>
</protein>
<comment type="caution">
    <text evidence="4">The sequence shown here is derived from an EMBL/GenBank/DDBJ whole genome shotgun (WGS) entry which is preliminary data.</text>
</comment>
<feature type="compositionally biased region" description="Basic residues" evidence="2">
    <location>
        <begin position="16"/>
        <end position="28"/>
    </location>
</feature>
<sequence>MRVHRPRDLPAAARRQPARRRDRGRRAHPAGARLVNALDIRAVRADEHDAVAALTERAFAAGPYGHLPVSDERRALVRDVAARADAGTVLVALAGDRLVGTATLVAAGGHGSRLATGDEIELRLLAVDPDAASRGVGAALTLAGAEAALELGASALVLDTGSLNLRAQRLYERLGFERLDRRPAGASPEVEDFAYRLALQPVGVVQVRLARPVEHAAVGVLGVAAYSHDYEISDDYRASIADVGPRAAEHQVWVAVDGDDGELLGTVATPRRGRTISPLGRDGELDFRLLGVAPTARGRGVGETLVRHVVRLAQWRSLERVVLNTGESMAPAQRLYERLGFVRLPEREYVMPHGELLRAYGLPAAAPAAIATA</sequence>
<feature type="region of interest" description="Disordered" evidence="2">
    <location>
        <begin position="1"/>
        <end position="28"/>
    </location>
</feature>
<name>A0A6I4P5A9_9MICO</name>
<keyword evidence="1 4" id="KW-0808">Transferase</keyword>
<evidence type="ECO:0000313" key="5">
    <source>
        <dbReference type="Proteomes" id="UP000438182"/>
    </source>
</evidence>